<evidence type="ECO:0000256" key="1">
    <source>
        <dbReference type="SAM" id="Coils"/>
    </source>
</evidence>
<gene>
    <name evidence="3" type="ORF">EDB81DRAFT_950369</name>
</gene>
<evidence type="ECO:0000256" key="2">
    <source>
        <dbReference type="SAM" id="MobiDB-lite"/>
    </source>
</evidence>
<organism evidence="3 4">
    <name type="scientific">Dactylonectria macrodidyma</name>
    <dbReference type="NCBI Taxonomy" id="307937"/>
    <lineage>
        <taxon>Eukaryota</taxon>
        <taxon>Fungi</taxon>
        <taxon>Dikarya</taxon>
        <taxon>Ascomycota</taxon>
        <taxon>Pezizomycotina</taxon>
        <taxon>Sordariomycetes</taxon>
        <taxon>Hypocreomycetidae</taxon>
        <taxon>Hypocreales</taxon>
        <taxon>Nectriaceae</taxon>
        <taxon>Dactylonectria</taxon>
    </lineage>
</organism>
<dbReference type="AlphaFoldDB" id="A0A9P9E574"/>
<sequence>MPATENAIRAPSTPERRLLEDFMFSTPTSGADINRKITALDWLYNTKDLDHPIRTPECGADIEEYLAIFKKHRDDYFDDLCTIMRKVGSTMDAKRAELIELRRKHAFLAEELDAYESTRDESDGFEGAGSSSHIPETANAGGEVDKQTTKPEPPAPAHNLRSRKRKTTTEEEADNSNAQKKKTGRAGRSQKK</sequence>
<dbReference type="EMBL" id="JAGMUV010000017">
    <property type="protein sequence ID" value="KAH7130926.1"/>
    <property type="molecule type" value="Genomic_DNA"/>
</dbReference>
<comment type="caution">
    <text evidence="3">The sequence shown here is derived from an EMBL/GenBank/DDBJ whole genome shotgun (WGS) entry which is preliminary data.</text>
</comment>
<keyword evidence="1" id="KW-0175">Coiled coil</keyword>
<feature type="compositionally biased region" description="Basic residues" evidence="2">
    <location>
        <begin position="179"/>
        <end position="192"/>
    </location>
</feature>
<dbReference type="Proteomes" id="UP000738349">
    <property type="component" value="Unassembled WGS sequence"/>
</dbReference>
<name>A0A9P9E574_9HYPO</name>
<proteinExistence type="predicted"/>
<protein>
    <submittedName>
        <fullName evidence="3">Uncharacterized protein</fullName>
    </submittedName>
</protein>
<feature type="region of interest" description="Disordered" evidence="2">
    <location>
        <begin position="118"/>
        <end position="192"/>
    </location>
</feature>
<dbReference type="OrthoDB" id="5100048at2759"/>
<evidence type="ECO:0000313" key="4">
    <source>
        <dbReference type="Proteomes" id="UP000738349"/>
    </source>
</evidence>
<accession>A0A9P9E574</accession>
<keyword evidence="4" id="KW-1185">Reference proteome</keyword>
<reference evidence="3" key="1">
    <citation type="journal article" date="2021" name="Nat. Commun.">
        <title>Genetic determinants of endophytism in the Arabidopsis root mycobiome.</title>
        <authorList>
            <person name="Mesny F."/>
            <person name="Miyauchi S."/>
            <person name="Thiergart T."/>
            <person name="Pickel B."/>
            <person name="Atanasova L."/>
            <person name="Karlsson M."/>
            <person name="Huettel B."/>
            <person name="Barry K.W."/>
            <person name="Haridas S."/>
            <person name="Chen C."/>
            <person name="Bauer D."/>
            <person name="Andreopoulos W."/>
            <person name="Pangilinan J."/>
            <person name="LaButti K."/>
            <person name="Riley R."/>
            <person name="Lipzen A."/>
            <person name="Clum A."/>
            <person name="Drula E."/>
            <person name="Henrissat B."/>
            <person name="Kohler A."/>
            <person name="Grigoriev I.V."/>
            <person name="Martin F.M."/>
            <person name="Hacquard S."/>
        </authorList>
    </citation>
    <scope>NUCLEOTIDE SEQUENCE</scope>
    <source>
        <strain evidence="3">MPI-CAGE-AT-0147</strain>
    </source>
</reference>
<evidence type="ECO:0000313" key="3">
    <source>
        <dbReference type="EMBL" id="KAH7130926.1"/>
    </source>
</evidence>
<feature type="coiled-coil region" evidence="1">
    <location>
        <begin position="91"/>
        <end position="118"/>
    </location>
</feature>